<keyword evidence="2" id="KW-1185">Reference proteome</keyword>
<dbReference type="Proteomes" id="UP001232001">
    <property type="component" value="Chromosome"/>
</dbReference>
<accession>A0ABY8L3X8</accession>
<dbReference type="EMBL" id="CP122539">
    <property type="protein sequence ID" value="WGH76133.1"/>
    <property type="molecule type" value="Genomic_DNA"/>
</dbReference>
<organism evidence="1 2">
    <name type="scientific">Tenacibaculum tangerinum</name>
    <dbReference type="NCBI Taxonomy" id="3038772"/>
    <lineage>
        <taxon>Bacteria</taxon>
        <taxon>Pseudomonadati</taxon>
        <taxon>Bacteroidota</taxon>
        <taxon>Flavobacteriia</taxon>
        <taxon>Flavobacteriales</taxon>
        <taxon>Flavobacteriaceae</taxon>
        <taxon>Tenacibaculum</taxon>
    </lineage>
</organism>
<proteinExistence type="predicted"/>
<protein>
    <submittedName>
        <fullName evidence="1">Uncharacterized protein</fullName>
    </submittedName>
</protein>
<gene>
    <name evidence="1" type="ORF">P8625_02905</name>
</gene>
<sequence length="255" mass="28787">MRKELLNGLTQKTHKIEDTDQTQFLVLQNVSTAAKIKTEIKREKGRDERLFNTMNVAFLNEAQIKVQSLLTSHAPKQFQLATVANDDAGTTVVVKEAVIDLAYGGELLQNQNDVIENYLTTLGKVTDSSLFIFEAGKVTPHPYVVKEQTYKSTEIDKKVDLTQTDFLIFDATALPSEIDIRVNGEKINRTAESLLIDQKDRFGVIAFDENDKPIFGTYKSVVLDVRMAQEVRLEDNADPRIDIKYYSIKTPLKNA</sequence>
<dbReference type="RefSeq" id="WP_279652003.1">
    <property type="nucleotide sequence ID" value="NZ_CP122539.1"/>
</dbReference>
<evidence type="ECO:0000313" key="1">
    <source>
        <dbReference type="EMBL" id="WGH76133.1"/>
    </source>
</evidence>
<reference evidence="1 2" key="1">
    <citation type="submission" date="2023-04" db="EMBL/GenBank/DDBJ databases">
        <title>Tenacibaculum tangerinum sp. nov., isolated from sea tidal flat of South Korea.</title>
        <authorList>
            <person name="Lee S.H."/>
            <person name="Kim J.-J."/>
        </authorList>
    </citation>
    <scope>NUCLEOTIDE SEQUENCE [LARGE SCALE GENOMIC DNA]</scope>
    <source>
        <strain evidence="1 2">GRR-S3-23</strain>
    </source>
</reference>
<evidence type="ECO:0000313" key="2">
    <source>
        <dbReference type="Proteomes" id="UP001232001"/>
    </source>
</evidence>
<name>A0ABY8L3X8_9FLAO</name>